<evidence type="ECO:0000313" key="4">
    <source>
        <dbReference type="Proteomes" id="UP001295423"/>
    </source>
</evidence>
<dbReference type="GO" id="GO:0003677">
    <property type="term" value="F:DNA binding"/>
    <property type="evidence" value="ECO:0007669"/>
    <property type="project" value="InterPro"/>
</dbReference>
<dbReference type="InterPro" id="IPR002492">
    <property type="entry name" value="Transposase_Tc1-like"/>
</dbReference>
<evidence type="ECO:0000256" key="1">
    <source>
        <dbReference type="SAM" id="MobiDB-lite"/>
    </source>
</evidence>
<reference evidence="3" key="1">
    <citation type="submission" date="2023-08" db="EMBL/GenBank/DDBJ databases">
        <authorList>
            <person name="Audoor S."/>
            <person name="Bilcke G."/>
        </authorList>
    </citation>
    <scope>NUCLEOTIDE SEQUENCE</scope>
</reference>
<organism evidence="3 4">
    <name type="scientific">Cylindrotheca closterium</name>
    <dbReference type="NCBI Taxonomy" id="2856"/>
    <lineage>
        <taxon>Eukaryota</taxon>
        <taxon>Sar</taxon>
        <taxon>Stramenopiles</taxon>
        <taxon>Ochrophyta</taxon>
        <taxon>Bacillariophyta</taxon>
        <taxon>Bacillariophyceae</taxon>
        <taxon>Bacillariophycidae</taxon>
        <taxon>Bacillariales</taxon>
        <taxon>Bacillariaceae</taxon>
        <taxon>Cylindrotheca</taxon>
    </lineage>
</organism>
<dbReference type="EMBL" id="CAKOGP040000890">
    <property type="protein sequence ID" value="CAJ1940238.1"/>
    <property type="molecule type" value="Genomic_DNA"/>
</dbReference>
<dbReference type="Pfam" id="PF01498">
    <property type="entry name" value="HTH_Tnp_Tc3_2"/>
    <property type="match status" value="1"/>
</dbReference>
<evidence type="ECO:0000313" key="3">
    <source>
        <dbReference type="EMBL" id="CAJ1940238.1"/>
    </source>
</evidence>
<sequence length="557" mass="62877">MTTTAAPAASTTTTTSVMAIIPTQAQTTITLAEEEREVKKQAQAKARRAKRQTRDEAHHVLVRAANIQMIRNMPETDAALTKRPERKGGIVVEDHMMAPFTLQDYVKVGAALLKHQARRDAQGRANLDAVDQKLYHQRFKAAKEKFKTLDDDTRVVWEFQRRAHLSRHATIKDQIICAIKTNPKCSWRSIEQEIDHWCCDATIRRWVISREGYRTYAERIIPALSPEQKRKHLEFAKRFQNNWGLGGGKFLLVHYDEKWFWGLVMRRDAKMCEELGIDAVSYKAYHRSHVSKVMGIAVTAFAFKDSIENGGDGLKIGFYRAQTNKVAKKLVRQAVRQDDGSIKRTGAVIREKGDLYLVDCNVTGSSEGTPDDPKFALKKLFEHHIFQKLDGLVAAGGQYEGYIPVIQGDNAGPHAEKEYFNWCKAQCEQRGWHWEPQAPQMPHMNNLDLSVFPCMSRRHCAAARERGGLHVLKQDEIWDAAEDVWSTLPSSKIASGFVQCSRIASKVIALEGGNDFVGNKIENGIHCDIRKDYNETPTGLSRKDGEMINPPAPATAV</sequence>
<accession>A0AAD2CMX8</accession>
<feature type="domain" description="Transposase Tc1-like" evidence="2">
    <location>
        <begin position="172"/>
        <end position="241"/>
    </location>
</feature>
<dbReference type="Gene3D" id="3.30.420.10">
    <property type="entry name" value="Ribonuclease H-like superfamily/Ribonuclease H"/>
    <property type="match status" value="1"/>
</dbReference>
<name>A0AAD2CMX8_9STRA</name>
<evidence type="ECO:0000259" key="2">
    <source>
        <dbReference type="Pfam" id="PF01498"/>
    </source>
</evidence>
<keyword evidence="4" id="KW-1185">Reference proteome</keyword>
<proteinExistence type="predicted"/>
<comment type="caution">
    <text evidence="3">The sequence shown here is derived from an EMBL/GenBank/DDBJ whole genome shotgun (WGS) entry which is preliminary data.</text>
</comment>
<gene>
    <name evidence="3" type="ORF">CYCCA115_LOCUS6942</name>
</gene>
<protein>
    <recommendedName>
        <fullName evidence="2">Transposase Tc1-like domain-containing protein</fullName>
    </recommendedName>
</protein>
<dbReference type="GO" id="GO:0015074">
    <property type="term" value="P:DNA integration"/>
    <property type="evidence" value="ECO:0007669"/>
    <property type="project" value="InterPro"/>
</dbReference>
<dbReference type="Proteomes" id="UP001295423">
    <property type="component" value="Unassembled WGS sequence"/>
</dbReference>
<dbReference type="AlphaFoldDB" id="A0AAD2CMX8"/>
<dbReference type="InterPro" id="IPR036397">
    <property type="entry name" value="RNaseH_sf"/>
</dbReference>
<feature type="region of interest" description="Disordered" evidence="1">
    <location>
        <begin position="536"/>
        <end position="557"/>
    </location>
</feature>
<dbReference type="GO" id="GO:0006313">
    <property type="term" value="P:DNA transposition"/>
    <property type="evidence" value="ECO:0007669"/>
    <property type="project" value="InterPro"/>
</dbReference>